<protein>
    <submittedName>
        <fullName evidence="1">Uncharacterized protein</fullName>
    </submittedName>
</protein>
<gene>
    <name evidence="1" type="ORF">H9642_17085</name>
</gene>
<dbReference type="Proteomes" id="UP000611945">
    <property type="component" value="Unassembled WGS sequence"/>
</dbReference>
<evidence type="ECO:0000313" key="1">
    <source>
        <dbReference type="EMBL" id="MBD7978899.1"/>
    </source>
</evidence>
<reference evidence="1 2" key="1">
    <citation type="submission" date="2020-08" db="EMBL/GenBank/DDBJ databases">
        <title>A Genomic Blueprint of the Chicken Gut Microbiome.</title>
        <authorList>
            <person name="Gilroy R."/>
            <person name="Ravi A."/>
            <person name="Getino M."/>
            <person name="Pursley I."/>
            <person name="Horton D.L."/>
            <person name="Alikhan N.-F."/>
            <person name="Baker D."/>
            <person name="Gharbi K."/>
            <person name="Hall N."/>
            <person name="Watson M."/>
            <person name="Adriaenssens E.M."/>
            <person name="Foster-Nyarko E."/>
            <person name="Jarju S."/>
            <person name="Secka A."/>
            <person name="Antonio M."/>
            <person name="Oren A."/>
            <person name="Chaudhuri R."/>
            <person name="La Ragione R.M."/>
            <person name="Hildebrand F."/>
            <person name="Pallen M.J."/>
        </authorList>
    </citation>
    <scope>NUCLEOTIDE SEQUENCE [LARGE SCALE GENOMIC DNA]</scope>
    <source>
        <strain evidence="1 2">Sa2CUA2</strain>
    </source>
</reference>
<sequence>MLGDATLTGANVYNLVWLLGEEYQRLARRLIARLGSQQAQPVRNVMVDVEQASGRRRLRIDVLANGAVDGQPRWLLLLLDLGPVAKPPASYASCRPWAFTCSRVTC</sequence>
<organism evidence="1 2">
    <name type="scientific">Serpens gallinarum</name>
    <dbReference type="NCBI Taxonomy" id="2763075"/>
    <lineage>
        <taxon>Bacteria</taxon>
        <taxon>Pseudomonadati</taxon>
        <taxon>Pseudomonadota</taxon>
        <taxon>Gammaproteobacteria</taxon>
        <taxon>Pseudomonadales</taxon>
        <taxon>Pseudomonadaceae</taxon>
        <taxon>Pseudomonas</taxon>
    </lineage>
</organism>
<name>A0ABR8TUA3_9PSED</name>
<comment type="caution">
    <text evidence="1">The sequence shown here is derived from an EMBL/GenBank/DDBJ whole genome shotgun (WGS) entry which is preliminary data.</text>
</comment>
<dbReference type="EMBL" id="JACSQG010000014">
    <property type="protein sequence ID" value="MBD7978899.1"/>
    <property type="molecule type" value="Genomic_DNA"/>
</dbReference>
<accession>A0ABR8TUA3</accession>
<keyword evidence="2" id="KW-1185">Reference proteome</keyword>
<evidence type="ECO:0000313" key="2">
    <source>
        <dbReference type="Proteomes" id="UP000611945"/>
    </source>
</evidence>
<dbReference type="RefSeq" id="WP_251837686.1">
    <property type="nucleotide sequence ID" value="NZ_JACSQG010000014.1"/>
</dbReference>
<proteinExistence type="predicted"/>